<evidence type="ECO:0000256" key="3">
    <source>
        <dbReference type="ARBA" id="ARBA00022692"/>
    </source>
</evidence>
<feature type="transmembrane region" description="Helical" evidence="6">
    <location>
        <begin position="215"/>
        <end position="235"/>
    </location>
</feature>
<evidence type="ECO:0000256" key="5">
    <source>
        <dbReference type="ARBA" id="ARBA00023136"/>
    </source>
</evidence>
<gene>
    <name evidence="7" type="ORF">G3A50_15865</name>
</gene>
<dbReference type="Pfam" id="PF02104">
    <property type="entry name" value="SURF1"/>
    <property type="match status" value="1"/>
</dbReference>
<reference evidence="7 8" key="1">
    <citation type="submission" date="2020-02" db="EMBL/GenBank/DDBJ databases">
        <authorList>
            <person name="Li G."/>
        </authorList>
    </citation>
    <scope>NUCLEOTIDE SEQUENCE [LARGE SCALE GENOMIC DNA]</scope>
    <source>
        <strain evidence="7 8">DSM 102029</strain>
    </source>
</reference>
<dbReference type="PANTHER" id="PTHR23427">
    <property type="entry name" value="SURFEIT LOCUS PROTEIN"/>
    <property type="match status" value="1"/>
</dbReference>
<dbReference type="InterPro" id="IPR045214">
    <property type="entry name" value="Surf1/Surf4"/>
</dbReference>
<evidence type="ECO:0000256" key="6">
    <source>
        <dbReference type="RuleBase" id="RU363076"/>
    </source>
</evidence>
<dbReference type="AlphaFoldDB" id="A0A6P1YSC6"/>
<dbReference type="Proteomes" id="UP000464751">
    <property type="component" value="Chromosome"/>
</dbReference>
<dbReference type="RefSeq" id="WP_163077715.1">
    <property type="nucleotide sequence ID" value="NZ_CP048630.1"/>
</dbReference>
<dbReference type="CDD" id="cd06662">
    <property type="entry name" value="SURF1"/>
    <property type="match status" value="1"/>
</dbReference>
<keyword evidence="6" id="KW-1003">Cell membrane</keyword>
<dbReference type="KEGG" id="apra:G3A50_15865"/>
<dbReference type="PROSITE" id="PS50895">
    <property type="entry name" value="SURF1"/>
    <property type="match status" value="1"/>
</dbReference>
<evidence type="ECO:0000256" key="1">
    <source>
        <dbReference type="ARBA" id="ARBA00004370"/>
    </source>
</evidence>
<keyword evidence="5 6" id="KW-0472">Membrane</keyword>
<comment type="subcellular location">
    <subcellularLocation>
        <location evidence="6">Cell membrane</location>
        <topology evidence="6">Multi-pass membrane protein</topology>
    </subcellularLocation>
    <subcellularLocation>
        <location evidence="1">Membrane</location>
    </subcellularLocation>
</comment>
<evidence type="ECO:0000256" key="2">
    <source>
        <dbReference type="ARBA" id="ARBA00007165"/>
    </source>
</evidence>
<dbReference type="InterPro" id="IPR002994">
    <property type="entry name" value="Surf1/Shy1"/>
</dbReference>
<evidence type="ECO:0000313" key="8">
    <source>
        <dbReference type="Proteomes" id="UP000464751"/>
    </source>
</evidence>
<proteinExistence type="inferred from homology"/>
<evidence type="ECO:0000313" key="7">
    <source>
        <dbReference type="EMBL" id="QIB36299.1"/>
    </source>
</evidence>
<protein>
    <recommendedName>
        <fullName evidence="6">SURF1-like protein</fullName>
    </recommendedName>
</protein>
<dbReference type="GO" id="GO:0005886">
    <property type="term" value="C:plasma membrane"/>
    <property type="evidence" value="ECO:0007669"/>
    <property type="project" value="UniProtKB-SubCell"/>
</dbReference>
<accession>A0A6P1YSC6</accession>
<sequence>MRGLLPVALTVLVAFGILVGLGVWQLERLAWKQELIGKVEARIHQPAQPVPEEADWGRVDFENDEYRHVTATGRFDHDREVQVYALVDTAPDGSGGPGYWVITPLVLADGAAILVNRGFVPLDRRTPASRAEGQVEGLVTVTGLLRMPEQAGMFTPANDPQADSWFTRDPRAIASAKGLLRVAPFLIDADAGSNPGGLPIGGLTRVSFPNRHLEYALTWFGLAATLIGVSVAFAWSRRRRRAEGAAPLASNPADH</sequence>
<dbReference type="EMBL" id="CP048630">
    <property type="protein sequence ID" value="QIB36299.1"/>
    <property type="molecule type" value="Genomic_DNA"/>
</dbReference>
<comment type="similarity">
    <text evidence="2 6">Belongs to the SURF1 family.</text>
</comment>
<keyword evidence="4 6" id="KW-1133">Transmembrane helix</keyword>
<keyword evidence="8" id="KW-1185">Reference proteome</keyword>
<evidence type="ECO:0000256" key="4">
    <source>
        <dbReference type="ARBA" id="ARBA00022989"/>
    </source>
</evidence>
<organism evidence="7 8">
    <name type="scientific">Ancylobacter pratisalsi</name>
    <dbReference type="NCBI Taxonomy" id="1745854"/>
    <lineage>
        <taxon>Bacteria</taxon>
        <taxon>Pseudomonadati</taxon>
        <taxon>Pseudomonadota</taxon>
        <taxon>Alphaproteobacteria</taxon>
        <taxon>Hyphomicrobiales</taxon>
        <taxon>Xanthobacteraceae</taxon>
        <taxon>Ancylobacter</taxon>
    </lineage>
</organism>
<name>A0A6P1YSC6_9HYPH</name>
<comment type="caution">
    <text evidence="6">Lacks conserved residue(s) required for the propagation of feature annotation.</text>
</comment>
<keyword evidence="3 6" id="KW-0812">Transmembrane</keyword>
<dbReference type="PANTHER" id="PTHR23427:SF2">
    <property type="entry name" value="SURFEIT LOCUS PROTEIN 1"/>
    <property type="match status" value="1"/>
</dbReference>